<reference evidence="2 4" key="1">
    <citation type="journal article" date="2011" name="Nature">
        <title>The Medicago genome provides insight into the evolution of rhizobial symbioses.</title>
        <authorList>
            <person name="Young N.D."/>
            <person name="Debelle F."/>
            <person name="Oldroyd G.E."/>
            <person name="Geurts R."/>
            <person name="Cannon S.B."/>
            <person name="Udvardi M.K."/>
            <person name="Benedito V.A."/>
            <person name="Mayer K.F."/>
            <person name="Gouzy J."/>
            <person name="Schoof H."/>
            <person name="Van de Peer Y."/>
            <person name="Proost S."/>
            <person name="Cook D.R."/>
            <person name="Meyers B.C."/>
            <person name="Spannagl M."/>
            <person name="Cheung F."/>
            <person name="De Mita S."/>
            <person name="Krishnakumar V."/>
            <person name="Gundlach H."/>
            <person name="Zhou S."/>
            <person name="Mudge J."/>
            <person name="Bharti A.K."/>
            <person name="Murray J.D."/>
            <person name="Naoumkina M.A."/>
            <person name="Rosen B."/>
            <person name="Silverstein K.A."/>
            <person name="Tang H."/>
            <person name="Rombauts S."/>
            <person name="Zhao P.X."/>
            <person name="Zhou P."/>
            <person name="Barbe V."/>
            <person name="Bardou P."/>
            <person name="Bechner M."/>
            <person name="Bellec A."/>
            <person name="Berger A."/>
            <person name="Berges H."/>
            <person name="Bidwell S."/>
            <person name="Bisseling T."/>
            <person name="Choisne N."/>
            <person name="Couloux A."/>
            <person name="Denny R."/>
            <person name="Deshpande S."/>
            <person name="Dai X."/>
            <person name="Doyle J.J."/>
            <person name="Dudez A.M."/>
            <person name="Farmer A.D."/>
            <person name="Fouteau S."/>
            <person name="Franken C."/>
            <person name="Gibelin C."/>
            <person name="Gish J."/>
            <person name="Goldstein S."/>
            <person name="Gonzalez A.J."/>
            <person name="Green P.J."/>
            <person name="Hallab A."/>
            <person name="Hartog M."/>
            <person name="Hua A."/>
            <person name="Humphray S.J."/>
            <person name="Jeong D.H."/>
            <person name="Jing Y."/>
            <person name="Jocker A."/>
            <person name="Kenton S.M."/>
            <person name="Kim D.J."/>
            <person name="Klee K."/>
            <person name="Lai H."/>
            <person name="Lang C."/>
            <person name="Lin S."/>
            <person name="Macmil S.L."/>
            <person name="Magdelenat G."/>
            <person name="Matthews L."/>
            <person name="McCorrison J."/>
            <person name="Monaghan E.L."/>
            <person name="Mun J.H."/>
            <person name="Najar F.Z."/>
            <person name="Nicholson C."/>
            <person name="Noirot C."/>
            <person name="O'Bleness M."/>
            <person name="Paule C.R."/>
            <person name="Poulain J."/>
            <person name="Prion F."/>
            <person name="Qin B."/>
            <person name="Qu C."/>
            <person name="Retzel E.F."/>
            <person name="Riddle C."/>
            <person name="Sallet E."/>
            <person name="Samain S."/>
            <person name="Samson N."/>
            <person name="Sanders I."/>
            <person name="Saurat O."/>
            <person name="Scarpelli C."/>
            <person name="Schiex T."/>
            <person name="Segurens B."/>
            <person name="Severin A.J."/>
            <person name="Sherrier D.J."/>
            <person name="Shi R."/>
            <person name="Sims S."/>
            <person name="Singer S.R."/>
            <person name="Sinharoy S."/>
            <person name="Sterck L."/>
            <person name="Viollet A."/>
            <person name="Wang B.B."/>
            <person name="Wang K."/>
            <person name="Wang M."/>
            <person name="Wang X."/>
            <person name="Warfsmann J."/>
            <person name="Weissenbach J."/>
            <person name="White D.D."/>
            <person name="White J.D."/>
            <person name="Wiley G.B."/>
            <person name="Wincker P."/>
            <person name="Xing Y."/>
            <person name="Yang L."/>
            <person name="Yao Z."/>
            <person name="Ying F."/>
            <person name="Zhai J."/>
            <person name="Zhou L."/>
            <person name="Zuber A."/>
            <person name="Denarie J."/>
            <person name="Dixon R.A."/>
            <person name="May G.D."/>
            <person name="Schwartz D.C."/>
            <person name="Rogers J."/>
            <person name="Quetier F."/>
            <person name="Town C.D."/>
            <person name="Roe B.A."/>
        </authorList>
    </citation>
    <scope>NUCLEOTIDE SEQUENCE [LARGE SCALE GENOMIC DNA]</scope>
    <source>
        <strain evidence="2">A17</strain>
        <strain evidence="3 4">cv. Jemalong A17</strain>
    </source>
</reference>
<name>G7IGB0_MEDTR</name>
<feature type="compositionally biased region" description="Basic and acidic residues" evidence="1">
    <location>
        <begin position="25"/>
        <end position="44"/>
    </location>
</feature>
<feature type="region of interest" description="Disordered" evidence="1">
    <location>
        <begin position="1"/>
        <end position="44"/>
    </location>
</feature>
<dbReference type="OMA" id="ECIISHE"/>
<dbReference type="PaxDb" id="3880-AES65348"/>
<accession>G7IGB0</accession>
<feature type="compositionally biased region" description="Basic and acidic residues" evidence="1">
    <location>
        <begin position="1"/>
        <end position="16"/>
    </location>
</feature>
<reference evidence="2 4" key="2">
    <citation type="journal article" date="2014" name="BMC Genomics">
        <title>An improved genome release (version Mt4.0) for the model legume Medicago truncatula.</title>
        <authorList>
            <person name="Tang H."/>
            <person name="Krishnakumar V."/>
            <person name="Bidwell S."/>
            <person name="Rosen B."/>
            <person name="Chan A."/>
            <person name="Zhou S."/>
            <person name="Gentzbittel L."/>
            <person name="Childs K.L."/>
            <person name="Yandell M."/>
            <person name="Gundlach H."/>
            <person name="Mayer K.F."/>
            <person name="Schwartz D.C."/>
            <person name="Town C.D."/>
        </authorList>
    </citation>
    <scope>GENOME REANNOTATION</scope>
    <source>
        <strain evidence="3 4">cv. Jemalong A17</strain>
    </source>
</reference>
<dbReference type="Proteomes" id="UP000002051">
    <property type="component" value="Chromosome 2"/>
</dbReference>
<evidence type="ECO:0000313" key="2">
    <source>
        <dbReference type="EMBL" id="AES65348.1"/>
    </source>
</evidence>
<organism evidence="2 4">
    <name type="scientific">Medicago truncatula</name>
    <name type="common">Barrel medic</name>
    <name type="synonym">Medicago tribuloides</name>
    <dbReference type="NCBI Taxonomy" id="3880"/>
    <lineage>
        <taxon>Eukaryota</taxon>
        <taxon>Viridiplantae</taxon>
        <taxon>Streptophyta</taxon>
        <taxon>Embryophyta</taxon>
        <taxon>Tracheophyta</taxon>
        <taxon>Spermatophyta</taxon>
        <taxon>Magnoliopsida</taxon>
        <taxon>eudicotyledons</taxon>
        <taxon>Gunneridae</taxon>
        <taxon>Pentapetalae</taxon>
        <taxon>rosids</taxon>
        <taxon>fabids</taxon>
        <taxon>Fabales</taxon>
        <taxon>Fabaceae</taxon>
        <taxon>Papilionoideae</taxon>
        <taxon>50 kb inversion clade</taxon>
        <taxon>NPAAA clade</taxon>
        <taxon>Hologalegina</taxon>
        <taxon>IRL clade</taxon>
        <taxon>Trifolieae</taxon>
        <taxon>Medicago</taxon>
    </lineage>
</organism>
<dbReference type="HOGENOM" id="CLU_180323_0_0_1"/>
<gene>
    <name evidence="2" type="ordered locus">MTR_2g038230</name>
</gene>
<protein>
    <submittedName>
        <fullName evidence="2 3">Uncharacterized protein</fullName>
    </submittedName>
</protein>
<keyword evidence="4" id="KW-1185">Reference proteome</keyword>
<dbReference type="EMBL" id="CM001218">
    <property type="protein sequence ID" value="AES65348.1"/>
    <property type="molecule type" value="Genomic_DNA"/>
</dbReference>
<evidence type="ECO:0000313" key="3">
    <source>
        <dbReference type="EnsemblPlants" id="AES65348"/>
    </source>
</evidence>
<proteinExistence type="predicted"/>
<dbReference type="AlphaFoldDB" id="G7IGB0"/>
<reference evidence="3" key="3">
    <citation type="submission" date="2015-04" db="UniProtKB">
        <authorList>
            <consortium name="EnsemblPlants"/>
        </authorList>
    </citation>
    <scope>IDENTIFICATION</scope>
    <source>
        <strain evidence="3">cv. Jemalong A17</strain>
    </source>
</reference>
<sequence>MEEAGGGREGGHEGRQPRVKVYGMEAHKERNEQVEKEENTRGSEKIVDNKINDRCKRELENDTVTKRIIRDNIISNGETAQAPNDVLAFSRSVHKVDSSLE</sequence>
<dbReference type="EnsemblPlants" id="AES65348">
    <property type="protein sequence ID" value="AES65348"/>
    <property type="gene ID" value="MTR_2g038230"/>
</dbReference>
<evidence type="ECO:0000313" key="4">
    <source>
        <dbReference type="Proteomes" id="UP000002051"/>
    </source>
</evidence>
<evidence type="ECO:0000256" key="1">
    <source>
        <dbReference type="SAM" id="MobiDB-lite"/>
    </source>
</evidence>